<evidence type="ECO:0000313" key="2">
    <source>
        <dbReference type="EMBL" id="MFD2574655.1"/>
    </source>
</evidence>
<dbReference type="InterPro" id="IPR016181">
    <property type="entry name" value="Acyl_CoA_acyltransferase"/>
</dbReference>
<evidence type="ECO:0000259" key="1">
    <source>
        <dbReference type="PROSITE" id="PS51186"/>
    </source>
</evidence>
<dbReference type="GO" id="GO:0016746">
    <property type="term" value="F:acyltransferase activity"/>
    <property type="evidence" value="ECO:0007669"/>
    <property type="project" value="UniProtKB-KW"/>
</dbReference>
<feature type="domain" description="N-acetyltransferase" evidence="1">
    <location>
        <begin position="19"/>
        <end position="172"/>
    </location>
</feature>
<protein>
    <submittedName>
        <fullName evidence="2">GNAT family N-acetyltransferase</fullName>
        <ecNumber evidence="2">2.3.-.-</ecNumber>
    </submittedName>
</protein>
<dbReference type="InterPro" id="IPR051531">
    <property type="entry name" value="N-acetyltransferase"/>
</dbReference>
<dbReference type="InterPro" id="IPR000182">
    <property type="entry name" value="GNAT_dom"/>
</dbReference>
<dbReference type="PANTHER" id="PTHR43792">
    <property type="entry name" value="GNAT FAMILY, PUTATIVE (AFU_ORTHOLOGUE AFUA_3G00765)-RELATED-RELATED"/>
    <property type="match status" value="1"/>
</dbReference>
<dbReference type="SUPFAM" id="SSF55729">
    <property type="entry name" value="Acyl-CoA N-acyltransferases (Nat)"/>
    <property type="match status" value="1"/>
</dbReference>
<dbReference type="Gene3D" id="3.40.630.30">
    <property type="match status" value="1"/>
</dbReference>
<dbReference type="Proteomes" id="UP001597469">
    <property type="component" value="Unassembled WGS sequence"/>
</dbReference>
<keyword evidence="3" id="KW-1185">Reference proteome</keyword>
<organism evidence="2 3">
    <name type="scientific">Spirosoma soli</name>
    <dbReference type="NCBI Taxonomy" id="1770529"/>
    <lineage>
        <taxon>Bacteria</taxon>
        <taxon>Pseudomonadati</taxon>
        <taxon>Bacteroidota</taxon>
        <taxon>Cytophagia</taxon>
        <taxon>Cytophagales</taxon>
        <taxon>Cytophagaceae</taxon>
        <taxon>Spirosoma</taxon>
    </lineage>
</organism>
<dbReference type="RefSeq" id="WP_381528734.1">
    <property type="nucleotide sequence ID" value="NZ_JBHULN010000039.1"/>
</dbReference>
<keyword evidence="2" id="KW-0808">Transferase</keyword>
<dbReference type="PANTHER" id="PTHR43792:SF13">
    <property type="entry name" value="ACETYLTRANSFERASE"/>
    <property type="match status" value="1"/>
</dbReference>
<accession>A0ABW5MC74</accession>
<dbReference type="EC" id="2.3.-.-" evidence="2"/>
<keyword evidence="2" id="KW-0012">Acyltransferase</keyword>
<dbReference type="EMBL" id="JBHULN010000039">
    <property type="protein sequence ID" value="MFD2574655.1"/>
    <property type="molecule type" value="Genomic_DNA"/>
</dbReference>
<gene>
    <name evidence="2" type="ORF">ACFSUS_28755</name>
</gene>
<proteinExistence type="predicted"/>
<dbReference type="Pfam" id="PF13302">
    <property type="entry name" value="Acetyltransf_3"/>
    <property type="match status" value="1"/>
</dbReference>
<comment type="caution">
    <text evidence="2">The sequence shown here is derived from an EMBL/GenBank/DDBJ whole genome shotgun (WGS) entry which is preliminary data.</text>
</comment>
<reference evidence="3" key="1">
    <citation type="journal article" date="2019" name="Int. J. Syst. Evol. Microbiol.">
        <title>The Global Catalogue of Microorganisms (GCM) 10K type strain sequencing project: providing services to taxonomists for standard genome sequencing and annotation.</title>
        <authorList>
            <consortium name="The Broad Institute Genomics Platform"/>
            <consortium name="The Broad Institute Genome Sequencing Center for Infectious Disease"/>
            <person name="Wu L."/>
            <person name="Ma J."/>
        </authorList>
    </citation>
    <scope>NUCLEOTIDE SEQUENCE [LARGE SCALE GENOMIC DNA]</scope>
    <source>
        <strain evidence="3">KCTC 42805</strain>
    </source>
</reference>
<sequence>MSPITTERLSLLPPDLLTYGMLFLGPSDLGFHLDISVPDVLSEFGNEPFHYVYARIGKDPSEGPWWLYLFIHREQRALVGIGGYKGKPDEQGVVEIGYEIYEPYRNQGLATEAAQGLIRWAFEHPEVTLVKAHTLAEENASVKVLRHCGMTFTDAFEDPDDGALWQWQLSRPTR</sequence>
<name>A0ABW5MC74_9BACT</name>
<evidence type="ECO:0000313" key="3">
    <source>
        <dbReference type="Proteomes" id="UP001597469"/>
    </source>
</evidence>
<dbReference type="PROSITE" id="PS51186">
    <property type="entry name" value="GNAT"/>
    <property type="match status" value="1"/>
</dbReference>